<evidence type="ECO:0000313" key="2">
    <source>
        <dbReference type="Proteomes" id="UP000604046"/>
    </source>
</evidence>
<dbReference type="Proteomes" id="UP000604046">
    <property type="component" value="Unassembled WGS sequence"/>
</dbReference>
<protein>
    <submittedName>
        <fullName evidence="1">Uncharacterized protein</fullName>
    </submittedName>
</protein>
<reference evidence="1" key="1">
    <citation type="submission" date="2021-02" db="EMBL/GenBank/DDBJ databases">
        <authorList>
            <person name="Dougan E. K."/>
            <person name="Rhodes N."/>
            <person name="Thang M."/>
            <person name="Chan C."/>
        </authorList>
    </citation>
    <scope>NUCLEOTIDE SEQUENCE</scope>
</reference>
<accession>A0A812QZN9</accession>
<gene>
    <name evidence="1" type="ORF">SNAT2548_LOCUS22400</name>
</gene>
<dbReference type="AlphaFoldDB" id="A0A812QZN9"/>
<proteinExistence type="predicted"/>
<organism evidence="1 2">
    <name type="scientific">Symbiodinium natans</name>
    <dbReference type="NCBI Taxonomy" id="878477"/>
    <lineage>
        <taxon>Eukaryota</taxon>
        <taxon>Sar</taxon>
        <taxon>Alveolata</taxon>
        <taxon>Dinophyceae</taxon>
        <taxon>Suessiales</taxon>
        <taxon>Symbiodiniaceae</taxon>
        <taxon>Symbiodinium</taxon>
    </lineage>
</organism>
<name>A0A812QZN9_9DINO</name>
<dbReference type="EMBL" id="CAJNDS010002287">
    <property type="protein sequence ID" value="CAE7411803.1"/>
    <property type="molecule type" value="Genomic_DNA"/>
</dbReference>
<keyword evidence="2" id="KW-1185">Reference proteome</keyword>
<sequence length="133" mass="15147">MAKVPGEDAEPGTFEPLIWCRPRARLLAARVVCGFYEVREPREVPRADLDEIFPAVHGVANGLRRAEEPRRRRRGSSANWRKDGLREAEILRYKSQMGQCRRGSCFPRAGTAFHGQSCWKSRGLEIAVVNIER</sequence>
<evidence type="ECO:0000313" key="1">
    <source>
        <dbReference type="EMBL" id="CAE7411803.1"/>
    </source>
</evidence>
<comment type="caution">
    <text evidence="1">The sequence shown here is derived from an EMBL/GenBank/DDBJ whole genome shotgun (WGS) entry which is preliminary data.</text>
</comment>